<accession>A0A2M8IXW9</accession>
<evidence type="ECO:0008006" key="4">
    <source>
        <dbReference type="Google" id="ProtNLM"/>
    </source>
</evidence>
<name>A0A2M8IXW9_9RHOB</name>
<protein>
    <recommendedName>
        <fullName evidence="4">STAS domain-containing protein</fullName>
    </recommendedName>
</protein>
<keyword evidence="3" id="KW-1185">Reference proteome</keyword>
<comment type="caution">
    <text evidence="2">The sequence shown here is derived from an EMBL/GenBank/DDBJ whole genome shotgun (WGS) entry which is preliminary data.</text>
</comment>
<dbReference type="AlphaFoldDB" id="A0A2M8IXW9"/>
<dbReference type="EMBL" id="PGTB01000095">
    <property type="protein sequence ID" value="PJE35376.1"/>
    <property type="molecule type" value="Genomic_DNA"/>
</dbReference>
<reference evidence="2 3" key="1">
    <citation type="journal article" date="2018" name="Int. J. Syst. Evol. Microbiol.">
        <title>Pseudooceanicola lipolyticus sp. nov., a marine alphaproteobacterium, reclassification of Oceanicola flagellatus as Pseudooceanicola flagellatus comb. nov. and emended description of the genus Pseudooceanicola.</title>
        <authorList>
            <person name="Huang M.-M."/>
            <person name="Guo L.-L."/>
            <person name="Wu Y.-H."/>
            <person name="Lai Q.-L."/>
            <person name="Shao Z.-Z."/>
            <person name="Wang C.-S."/>
            <person name="Wu M."/>
            <person name="Xu X.-W."/>
        </authorList>
    </citation>
    <scope>NUCLEOTIDE SEQUENCE [LARGE SCALE GENOMIC DNA]</scope>
    <source>
        <strain evidence="2 3">157</strain>
    </source>
</reference>
<dbReference type="Proteomes" id="UP000231553">
    <property type="component" value="Unassembled WGS sequence"/>
</dbReference>
<feature type="region of interest" description="Disordered" evidence="1">
    <location>
        <begin position="1"/>
        <end position="32"/>
    </location>
</feature>
<gene>
    <name evidence="2" type="ORF">CVM52_17475</name>
</gene>
<evidence type="ECO:0000313" key="2">
    <source>
        <dbReference type="EMBL" id="PJE35376.1"/>
    </source>
</evidence>
<sequence>MAATKPDGGITPIPRPARSATDVPRSEGNTAMRDPIVLAEKPGSAAANALAAALRARLGQPVGLDGRHVRGLGGRCAQILLAAVRRWRADGQEIDILASEQMRGDLMRMGLADEILGRGRDA</sequence>
<proteinExistence type="predicted"/>
<organism evidence="2 3">
    <name type="scientific">Pseudooceanicola lipolyticus</name>
    <dbReference type="NCBI Taxonomy" id="2029104"/>
    <lineage>
        <taxon>Bacteria</taxon>
        <taxon>Pseudomonadati</taxon>
        <taxon>Pseudomonadota</taxon>
        <taxon>Alphaproteobacteria</taxon>
        <taxon>Rhodobacterales</taxon>
        <taxon>Paracoccaceae</taxon>
        <taxon>Pseudooceanicola</taxon>
    </lineage>
</organism>
<evidence type="ECO:0000313" key="3">
    <source>
        <dbReference type="Proteomes" id="UP000231553"/>
    </source>
</evidence>
<evidence type="ECO:0000256" key="1">
    <source>
        <dbReference type="SAM" id="MobiDB-lite"/>
    </source>
</evidence>